<dbReference type="EMBL" id="JACBJI010000001">
    <property type="protein sequence ID" value="NYA69777.1"/>
    <property type="molecule type" value="Genomic_DNA"/>
</dbReference>
<accession>A0A7Y8XZG9</accession>
<dbReference type="Proteomes" id="UP000535020">
    <property type="component" value="Unassembled WGS sequence"/>
</dbReference>
<gene>
    <name evidence="1" type="ORF">HZF10_02510</name>
</gene>
<reference evidence="1 2" key="1">
    <citation type="submission" date="2020-07" db="EMBL/GenBank/DDBJ databases">
        <authorList>
            <person name="Sun Q."/>
        </authorList>
    </citation>
    <scope>NUCLEOTIDE SEQUENCE [LARGE SCALE GENOMIC DNA]</scope>
    <source>
        <strain evidence="1 2">MAH-1</strain>
    </source>
</reference>
<sequence>MMTNSSTLTVKFNALIETPPANNREHFRECVITTLLSVLKTQNVSVEYIGYKPDPVGVHHINSTKIEYEDVVFASLAVNNKSLLISESDNRKDEILKAFVETFENKTHRHLEIESVKEDFKSHDIEIEMSSDWKLYLKQG</sequence>
<organism evidence="1 2">
    <name type="scientific">Flavobacterium agri</name>
    <dbReference type="NCBI Taxonomy" id="2743471"/>
    <lineage>
        <taxon>Bacteria</taxon>
        <taxon>Pseudomonadati</taxon>
        <taxon>Bacteroidota</taxon>
        <taxon>Flavobacteriia</taxon>
        <taxon>Flavobacteriales</taxon>
        <taxon>Flavobacteriaceae</taxon>
        <taxon>Flavobacterium</taxon>
    </lineage>
</organism>
<evidence type="ECO:0000313" key="1">
    <source>
        <dbReference type="EMBL" id="NYA69777.1"/>
    </source>
</evidence>
<keyword evidence="2" id="KW-1185">Reference proteome</keyword>
<name>A0A7Y8XZG9_9FLAO</name>
<dbReference type="RefSeq" id="WP_176004603.1">
    <property type="nucleotide sequence ID" value="NZ_JABWMI010000005.1"/>
</dbReference>
<protein>
    <submittedName>
        <fullName evidence="1">Uncharacterized protein</fullName>
    </submittedName>
</protein>
<evidence type="ECO:0000313" key="2">
    <source>
        <dbReference type="Proteomes" id="UP000535020"/>
    </source>
</evidence>
<proteinExistence type="predicted"/>
<comment type="caution">
    <text evidence="1">The sequence shown here is derived from an EMBL/GenBank/DDBJ whole genome shotgun (WGS) entry which is preliminary data.</text>
</comment>
<dbReference type="AlphaFoldDB" id="A0A7Y8XZG9"/>